<dbReference type="Gene3D" id="3.40.80.10">
    <property type="entry name" value="Peptidoglycan recognition protein-like"/>
    <property type="match status" value="1"/>
</dbReference>
<evidence type="ECO:0000256" key="3">
    <source>
        <dbReference type="ARBA" id="ARBA00022801"/>
    </source>
</evidence>
<comment type="caution">
    <text evidence="6">The sequence shown here is derived from an EMBL/GenBank/DDBJ whole genome shotgun (WGS) entry which is preliminary data.</text>
</comment>
<keyword evidence="3" id="KW-0378">Hydrolase</keyword>
<proteinExistence type="predicted"/>
<keyword evidence="4" id="KW-0961">Cell wall biogenesis/degradation</keyword>
<dbReference type="SMART" id="SM00644">
    <property type="entry name" value="Ami_2"/>
    <property type="match status" value="1"/>
</dbReference>
<organism evidence="6 7">
    <name type="scientific">Rhodanobacter thiooxydans</name>
    <dbReference type="NCBI Taxonomy" id="416169"/>
    <lineage>
        <taxon>Bacteria</taxon>
        <taxon>Pseudomonadati</taxon>
        <taxon>Pseudomonadota</taxon>
        <taxon>Gammaproteobacteria</taxon>
        <taxon>Lysobacterales</taxon>
        <taxon>Rhodanobacteraceae</taxon>
        <taxon>Rhodanobacter</taxon>
    </lineage>
</organism>
<dbReference type="Proteomes" id="UP000076131">
    <property type="component" value="Unassembled WGS sequence"/>
</dbReference>
<dbReference type="EMBL" id="LVJS01000053">
    <property type="protein sequence ID" value="KZC22809.1"/>
    <property type="molecule type" value="Genomic_DNA"/>
</dbReference>
<dbReference type="GO" id="GO:0019867">
    <property type="term" value="C:outer membrane"/>
    <property type="evidence" value="ECO:0007669"/>
    <property type="project" value="TreeGrafter"/>
</dbReference>
<evidence type="ECO:0000313" key="7">
    <source>
        <dbReference type="Proteomes" id="UP000076131"/>
    </source>
</evidence>
<accession>A0A154QEV6</accession>
<dbReference type="STRING" id="416169.RHOFW104T7_16810"/>
<dbReference type="InterPro" id="IPR036505">
    <property type="entry name" value="Amidase/PGRP_sf"/>
</dbReference>
<dbReference type="GO" id="GO:0009253">
    <property type="term" value="P:peptidoglycan catabolic process"/>
    <property type="evidence" value="ECO:0007669"/>
    <property type="project" value="InterPro"/>
</dbReference>
<dbReference type="SUPFAM" id="SSF55846">
    <property type="entry name" value="N-acetylmuramoyl-L-alanine amidase-like"/>
    <property type="match status" value="1"/>
</dbReference>
<keyword evidence="7" id="KW-1185">Reference proteome</keyword>
<evidence type="ECO:0000256" key="2">
    <source>
        <dbReference type="ARBA" id="ARBA00011901"/>
    </source>
</evidence>
<evidence type="ECO:0000259" key="5">
    <source>
        <dbReference type="SMART" id="SM00644"/>
    </source>
</evidence>
<dbReference type="RefSeq" id="WP_008433482.1">
    <property type="nucleotide sequence ID" value="NZ_LVJS01000053.1"/>
</dbReference>
<dbReference type="InterPro" id="IPR051206">
    <property type="entry name" value="NAMLAA_amidase_2"/>
</dbReference>
<dbReference type="Pfam" id="PF01510">
    <property type="entry name" value="Amidase_2"/>
    <property type="match status" value="1"/>
</dbReference>
<dbReference type="eggNOG" id="COG3023">
    <property type="taxonomic scope" value="Bacteria"/>
</dbReference>
<name>A0A154QEV6_9GAMM</name>
<dbReference type="GO" id="GO:0009254">
    <property type="term" value="P:peptidoglycan turnover"/>
    <property type="evidence" value="ECO:0007669"/>
    <property type="project" value="TreeGrafter"/>
</dbReference>
<dbReference type="GO" id="GO:0008745">
    <property type="term" value="F:N-acetylmuramoyl-L-alanine amidase activity"/>
    <property type="evidence" value="ECO:0007669"/>
    <property type="project" value="UniProtKB-EC"/>
</dbReference>
<evidence type="ECO:0000256" key="4">
    <source>
        <dbReference type="ARBA" id="ARBA00023316"/>
    </source>
</evidence>
<sequence>MPLTIHDQPLPYVDLLPERPAVAVELVVIHCTELPDLAMAREYGERVLHASGTGNSGHYYVDRDGAVYRYVPGTRVANHVRGHNPDSIGIELVNRGRYPHWWDSHQQQMTEPYAEVQIAALLALLAQLRAEFPHLRRIAGHEELDTDLMPASDDPARQIRRKFDPGPRFPWDAIVPASGLERLR</sequence>
<dbReference type="InterPro" id="IPR002502">
    <property type="entry name" value="Amidase_domain"/>
</dbReference>
<reference evidence="6 7" key="1">
    <citation type="journal article" date="2016" name="MBio">
        <title>Lateral Gene Transfer in a Heavy Metal-Contaminated-Groundwater Microbial Community.</title>
        <authorList>
            <person name="Hemme C.L."/>
            <person name="Green S.J."/>
            <person name="Rishishwar L."/>
            <person name="Prakash O."/>
            <person name="Pettenato A."/>
            <person name="Chakraborty R."/>
            <person name="Deutschbauer A.M."/>
            <person name="Van Nostrand J.D."/>
            <person name="Wu L."/>
            <person name="He Z."/>
            <person name="Jordan I.K."/>
            <person name="Hazen T.C."/>
            <person name="Arkin A.P."/>
            <person name="Kostka J.E."/>
            <person name="Zhou J."/>
        </authorList>
    </citation>
    <scope>NUCLEOTIDE SEQUENCE [LARGE SCALE GENOMIC DNA]</scope>
    <source>
        <strain evidence="6 7">FW104-T7</strain>
    </source>
</reference>
<evidence type="ECO:0000256" key="1">
    <source>
        <dbReference type="ARBA" id="ARBA00001561"/>
    </source>
</evidence>
<dbReference type="PANTHER" id="PTHR30417">
    <property type="entry name" value="N-ACETYLMURAMOYL-L-ALANINE AMIDASE AMID"/>
    <property type="match status" value="1"/>
</dbReference>
<evidence type="ECO:0000313" key="6">
    <source>
        <dbReference type="EMBL" id="KZC22809.1"/>
    </source>
</evidence>
<gene>
    <name evidence="6" type="ORF">RHOFW104T7_16810</name>
</gene>
<dbReference type="EC" id="3.5.1.28" evidence="2"/>
<comment type="catalytic activity">
    <reaction evidence="1">
        <text>Hydrolyzes the link between N-acetylmuramoyl residues and L-amino acid residues in certain cell-wall glycopeptides.</text>
        <dbReference type="EC" id="3.5.1.28"/>
    </reaction>
</comment>
<dbReference type="AlphaFoldDB" id="A0A154QEV6"/>
<feature type="domain" description="N-acetylmuramoyl-L-alanine amidase" evidence="5">
    <location>
        <begin position="14"/>
        <end position="156"/>
    </location>
</feature>
<dbReference type="PANTHER" id="PTHR30417:SF1">
    <property type="entry name" value="N-ACETYLMURAMOYL-L-ALANINE AMIDASE AMID"/>
    <property type="match status" value="1"/>
</dbReference>
<protein>
    <recommendedName>
        <fullName evidence="2">N-acetylmuramoyl-L-alanine amidase</fullName>
        <ecNumber evidence="2">3.5.1.28</ecNumber>
    </recommendedName>
</protein>
<dbReference type="GO" id="GO:0071555">
    <property type="term" value="P:cell wall organization"/>
    <property type="evidence" value="ECO:0007669"/>
    <property type="project" value="UniProtKB-KW"/>
</dbReference>
<dbReference type="CDD" id="cd06583">
    <property type="entry name" value="PGRP"/>
    <property type="match status" value="1"/>
</dbReference>